<evidence type="ECO:0000313" key="2">
    <source>
        <dbReference type="Ensembl" id="ENSCCNP00000003301.1"/>
    </source>
</evidence>
<dbReference type="SUPFAM" id="SSF55781">
    <property type="entry name" value="GAF domain-like"/>
    <property type="match status" value="1"/>
</dbReference>
<dbReference type="Gene3D" id="3.30.450.40">
    <property type="match status" value="1"/>
</dbReference>
<organism evidence="2">
    <name type="scientific">Castor canadensis</name>
    <name type="common">American beaver</name>
    <dbReference type="NCBI Taxonomy" id="51338"/>
    <lineage>
        <taxon>Eukaryota</taxon>
        <taxon>Metazoa</taxon>
        <taxon>Chordata</taxon>
        <taxon>Craniata</taxon>
        <taxon>Vertebrata</taxon>
        <taxon>Euteleostomi</taxon>
        <taxon>Mammalia</taxon>
        <taxon>Eutheria</taxon>
        <taxon>Euarchontoglires</taxon>
        <taxon>Glires</taxon>
        <taxon>Rodentia</taxon>
        <taxon>Castorimorpha</taxon>
        <taxon>Castoridae</taxon>
        <taxon>Castor</taxon>
    </lineage>
</organism>
<dbReference type="AlphaFoldDB" id="A0A8C0W4H0"/>
<protein>
    <recommendedName>
        <fullName evidence="1">GAF domain-containing protein</fullName>
    </recommendedName>
</protein>
<dbReference type="InterPro" id="IPR029016">
    <property type="entry name" value="GAF-like_dom_sf"/>
</dbReference>
<dbReference type="InterPro" id="IPR003018">
    <property type="entry name" value="GAF"/>
</dbReference>
<dbReference type="SMART" id="SM00065">
    <property type="entry name" value="GAF"/>
    <property type="match status" value="1"/>
</dbReference>
<feature type="domain" description="GAF" evidence="1">
    <location>
        <begin position="18"/>
        <end position="177"/>
    </location>
</feature>
<accession>A0A8C0W4H0</accession>
<proteinExistence type="predicted"/>
<name>A0A8C0W4H0_CASCN</name>
<sequence>MGEISQDLLLSVQAEAGSSELATHRALQRLARLLQADRCSMFLCRARNGMPEVASRLLDITPTSKFEDNLVAPDREVVFPLDIGIVGWVAHTKKALNVPDVKKNSHFSDFMDRQTGYVTRNLLATPIMVGKEVLAVVMALNKVNSSEFSRQDEEVFSKCLSFVSVILKFQHTSYLYSVESRRSQVKGR</sequence>
<dbReference type="Pfam" id="PF01590">
    <property type="entry name" value="GAF"/>
    <property type="match status" value="1"/>
</dbReference>
<reference evidence="2" key="1">
    <citation type="submission" date="2023-09" db="UniProtKB">
        <authorList>
            <consortium name="Ensembl"/>
        </authorList>
    </citation>
    <scope>IDENTIFICATION</scope>
</reference>
<evidence type="ECO:0000259" key="1">
    <source>
        <dbReference type="SMART" id="SM00065"/>
    </source>
</evidence>
<dbReference type="FunFam" id="3.30.450.40:FF:000010">
    <property type="entry name" value="Phosphodiesterase"/>
    <property type="match status" value="1"/>
</dbReference>
<dbReference type="Ensembl" id="ENSCCNT00000004349.1">
    <property type="protein sequence ID" value="ENSCCNP00000003301.1"/>
    <property type="gene ID" value="ENSCCNG00000003548.1"/>
</dbReference>